<keyword evidence="4 11" id="KW-0460">Magnesium</keyword>
<comment type="cofactor">
    <cofactor evidence="11">
        <name>Mg(2+)</name>
        <dbReference type="ChEBI" id="CHEBI:18420"/>
    </cofactor>
    <text evidence="11">Binds 2 magnesium ions per subunit.</text>
</comment>
<dbReference type="GO" id="GO:0000287">
    <property type="term" value="F:magnesium ion binding"/>
    <property type="evidence" value="ECO:0007669"/>
    <property type="project" value="InterPro"/>
</dbReference>
<organism evidence="13">
    <name type="scientific">Cyanothece sp. (strain PCC 7425 / ATCC 29141)</name>
    <dbReference type="NCBI Taxonomy" id="395961"/>
    <lineage>
        <taxon>Bacteria</taxon>
        <taxon>Bacillati</taxon>
        <taxon>Cyanobacteriota</taxon>
        <taxon>Cyanophyceae</taxon>
        <taxon>Gomontiellales</taxon>
        <taxon>Cyanothecaceae</taxon>
        <taxon>Cyanothece</taxon>
    </lineage>
</organism>
<feature type="binding site" evidence="10">
    <location>
        <position position="62"/>
    </location>
    <ligand>
        <name>substrate</name>
    </ligand>
</feature>
<feature type="binding site" evidence="10">
    <location>
        <begin position="100"/>
        <end position="104"/>
    </location>
    <ligand>
        <name>substrate</name>
    </ligand>
</feature>
<dbReference type="NCBIfam" id="TIGR02009">
    <property type="entry name" value="PGMB-YQAB-SF"/>
    <property type="match status" value="1"/>
</dbReference>
<dbReference type="InterPro" id="IPR023198">
    <property type="entry name" value="PGP-like_dom2"/>
</dbReference>
<dbReference type="InterPro" id="IPR051600">
    <property type="entry name" value="Beta-PGM-like"/>
</dbReference>
<evidence type="ECO:0000256" key="12">
    <source>
        <dbReference type="PIRSR" id="PIRSR610972-4"/>
    </source>
</evidence>
<evidence type="ECO:0000256" key="6">
    <source>
        <dbReference type="ARBA" id="ARBA00023277"/>
    </source>
</evidence>
<keyword evidence="6" id="KW-0119">Carbohydrate metabolism</keyword>
<feature type="site" description="Important for catalytic activity and assists the phosphoryl transfer reaction to Asp8 by balancing charge and orienting the reacting groups" evidence="12">
    <location>
        <position position="131"/>
    </location>
</feature>
<dbReference type="CDD" id="cd02598">
    <property type="entry name" value="HAD_BPGM"/>
    <property type="match status" value="1"/>
</dbReference>
<evidence type="ECO:0000256" key="4">
    <source>
        <dbReference type="ARBA" id="ARBA00022842"/>
    </source>
</evidence>
<dbReference type="NCBIfam" id="TIGR01990">
    <property type="entry name" value="bPGM"/>
    <property type="match status" value="1"/>
</dbReference>
<reference evidence="13" key="1">
    <citation type="submission" date="2009-01" db="EMBL/GenBank/DDBJ databases">
        <title>Complete sequence of chromosome Cyanothece sp. PCC 7425.</title>
        <authorList>
            <consortium name="US DOE Joint Genome Institute"/>
            <person name="Lucas S."/>
            <person name="Copeland A."/>
            <person name="Lapidus A."/>
            <person name="Glavina del Rio T."/>
            <person name="Dalin E."/>
            <person name="Tice H."/>
            <person name="Bruce D."/>
            <person name="Goodwin L."/>
            <person name="Pitluck S."/>
            <person name="Sims D."/>
            <person name="Meineke L."/>
            <person name="Brettin T."/>
            <person name="Detter J.C."/>
            <person name="Han C."/>
            <person name="Larimer F."/>
            <person name="Land M."/>
            <person name="Hauser L."/>
            <person name="Kyrpides N."/>
            <person name="Ovchinnikova G."/>
            <person name="Liberton M."/>
            <person name="Stoeckel J."/>
            <person name="Banerjee A."/>
            <person name="Singh A."/>
            <person name="Page L."/>
            <person name="Sato H."/>
            <person name="Zhao L."/>
            <person name="Sherman L."/>
            <person name="Pakrasi H."/>
            <person name="Richardson P."/>
        </authorList>
    </citation>
    <scope>NUCLEOTIDE SEQUENCE</scope>
    <source>
        <strain evidence="13">PCC 7425</strain>
    </source>
</reference>
<protein>
    <recommendedName>
        <fullName evidence="9">Beta-phosphoglucomutase</fullName>
        <ecNumber evidence="8">5.4.2.6</ecNumber>
    </recommendedName>
</protein>
<comment type="similarity">
    <text evidence="1">Belongs to the HAD-like hydrolase superfamily. CbbY/CbbZ/Gph/YieH family.</text>
</comment>
<comment type="catalytic activity">
    <reaction evidence="7">
        <text>beta-D-glucose 1-phosphate = beta-D-glucose 6-phosphate</text>
        <dbReference type="Rhea" id="RHEA:20113"/>
        <dbReference type="ChEBI" id="CHEBI:57684"/>
        <dbReference type="ChEBI" id="CHEBI:58247"/>
        <dbReference type="EC" id="5.4.2.6"/>
    </reaction>
</comment>
<proteinExistence type="inferred from homology"/>
<feature type="binding site" evidence="10">
    <location>
        <position position="40"/>
    </location>
    <ligand>
        <name>substrate</name>
    </ligand>
</feature>
<sequence>MLTDTAELHYQAWQRLANEEGLPFNRQANEALRGVSRRDSLLLILGERSYPEAALAEMMERKNRYYGELLQTLTPAALLPGAMNLLEELRQSGIKIAIGSGSKNARTVIEKLELRAWVDAIADGHSVERTKPAPDLFLCAAHLLGLKPHQCVVFEDAAAGIEAARLGGMKTVGIGPRERVGAADIVLADLQGVHWTDLATQLTCTPPE</sequence>
<evidence type="ECO:0000256" key="7">
    <source>
        <dbReference type="ARBA" id="ARBA00044926"/>
    </source>
</evidence>
<keyword evidence="5 13" id="KW-0413">Isomerase</keyword>
<evidence type="ECO:0000256" key="5">
    <source>
        <dbReference type="ARBA" id="ARBA00023235"/>
    </source>
</evidence>
<feature type="binding site" evidence="11">
    <location>
        <position position="155"/>
    </location>
    <ligand>
        <name>Mg(2+)</name>
        <dbReference type="ChEBI" id="CHEBI:18420"/>
    </ligand>
</feature>
<dbReference type="AlphaFoldDB" id="B8HUN3"/>
<evidence type="ECO:0000256" key="10">
    <source>
        <dbReference type="PIRSR" id="PIRSR610972-2"/>
    </source>
</evidence>
<evidence type="ECO:0000256" key="9">
    <source>
        <dbReference type="ARBA" id="ARBA00044991"/>
    </source>
</evidence>
<dbReference type="PANTHER" id="PTHR46193:SF18">
    <property type="entry name" value="HEXITOL PHOSPHATASE B"/>
    <property type="match status" value="1"/>
</dbReference>
<feature type="binding site" evidence="11">
    <location>
        <position position="156"/>
    </location>
    <ligand>
        <name>Mg(2+)</name>
        <dbReference type="ChEBI" id="CHEBI:18420"/>
    </ligand>
</feature>
<feature type="binding site" evidence="10">
    <location>
        <begin position="32"/>
        <end position="37"/>
    </location>
    <ligand>
        <name>substrate</name>
    </ligand>
</feature>
<dbReference type="Gene3D" id="3.40.50.1000">
    <property type="entry name" value="HAD superfamily/HAD-like"/>
    <property type="match status" value="1"/>
</dbReference>
<dbReference type="InterPro" id="IPR010976">
    <property type="entry name" value="B-phosphoglucomutase_hydrolase"/>
</dbReference>
<evidence type="ECO:0000313" key="13">
    <source>
        <dbReference type="EMBL" id="ACL46235.1"/>
    </source>
</evidence>
<gene>
    <name evidence="13" type="ordered locus">Cyan7425_3918</name>
</gene>
<dbReference type="EMBL" id="CP001344">
    <property type="protein sequence ID" value="ACL46235.1"/>
    <property type="molecule type" value="Genomic_DNA"/>
</dbReference>
<feature type="binding site" evidence="10">
    <location>
        <position position="13"/>
    </location>
    <ligand>
        <name>substrate</name>
    </ligand>
</feature>
<evidence type="ECO:0000256" key="11">
    <source>
        <dbReference type="PIRSR" id="PIRSR610972-3"/>
    </source>
</evidence>
<evidence type="ECO:0000256" key="1">
    <source>
        <dbReference type="ARBA" id="ARBA00006171"/>
    </source>
</evidence>
<dbReference type="InterPro" id="IPR010972">
    <property type="entry name" value="Beta-PGM"/>
</dbReference>
<evidence type="ECO:0000256" key="8">
    <source>
        <dbReference type="ARBA" id="ARBA00044968"/>
    </source>
</evidence>
<feature type="site" description="Important for catalytic activity and assists the phosphoryl transfer reaction to Asp8 by balancing charge and orienting the reacting groups" evidence="12">
    <location>
        <position position="100"/>
    </location>
</feature>
<accession>B8HUN3</accession>
<dbReference type="NCBIfam" id="TIGR01509">
    <property type="entry name" value="HAD-SF-IA-v3"/>
    <property type="match status" value="1"/>
</dbReference>
<dbReference type="STRING" id="395961.Cyan7425_3918"/>
<evidence type="ECO:0000256" key="2">
    <source>
        <dbReference type="ARBA" id="ARBA00022553"/>
    </source>
</evidence>
<dbReference type="InterPro" id="IPR006439">
    <property type="entry name" value="HAD-SF_hydro_IA"/>
</dbReference>
<evidence type="ECO:0000256" key="3">
    <source>
        <dbReference type="ARBA" id="ARBA00022723"/>
    </source>
</evidence>
<dbReference type="InterPro" id="IPR023214">
    <property type="entry name" value="HAD_sf"/>
</dbReference>
<dbReference type="Gene3D" id="1.10.150.240">
    <property type="entry name" value="Putative phosphatase, domain 2"/>
    <property type="match status" value="1"/>
</dbReference>
<dbReference type="GO" id="GO:0005975">
    <property type="term" value="P:carbohydrate metabolic process"/>
    <property type="evidence" value="ECO:0007669"/>
    <property type="project" value="InterPro"/>
</dbReference>
<dbReference type="eggNOG" id="COG0637">
    <property type="taxonomic scope" value="Bacteria"/>
</dbReference>
<feature type="binding site" evidence="10">
    <location>
        <position position="131"/>
    </location>
    <ligand>
        <name>substrate</name>
    </ligand>
</feature>
<dbReference type="Pfam" id="PF00702">
    <property type="entry name" value="Hydrolase"/>
    <property type="match status" value="1"/>
</dbReference>
<dbReference type="HOGENOM" id="CLU_045011_13_3_3"/>
<dbReference type="InterPro" id="IPR036412">
    <property type="entry name" value="HAD-like_sf"/>
</dbReference>
<dbReference type="SUPFAM" id="SSF56784">
    <property type="entry name" value="HAD-like"/>
    <property type="match status" value="1"/>
</dbReference>
<name>B8HUN3_CYAP4</name>
<keyword evidence="2" id="KW-0597">Phosphoprotein</keyword>
<dbReference type="PANTHER" id="PTHR46193">
    <property type="entry name" value="6-PHOSPHOGLUCONATE PHOSPHATASE"/>
    <property type="match status" value="1"/>
</dbReference>
<keyword evidence="3 11" id="KW-0479">Metal-binding</keyword>
<dbReference type="EC" id="5.4.2.6" evidence="8"/>
<dbReference type="GO" id="GO:0008801">
    <property type="term" value="F:beta-phosphoglucomutase activity"/>
    <property type="evidence" value="ECO:0007669"/>
    <property type="project" value="UniProtKB-EC"/>
</dbReference>
<dbReference type="KEGG" id="cyn:Cyan7425_3918"/>